<dbReference type="Gene3D" id="1.20.1070.10">
    <property type="entry name" value="Rhodopsin 7-helix transmembrane proteins"/>
    <property type="match status" value="1"/>
</dbReference>
<dbReference type="SUPFAM" id="SSF81321">
    <property type="entry name" value="Family A G protein-coupled receptor-like"/>
    <property type="match status" value="1"/>
</dbReference>
<evidence type="ECO:0000313" key="2">
    <source>
        <dbReference type="Proteomes" id="UP000887574"/>
    </source>
</evidence>
<feature type="transmembrane region" description="Helical" evidence="1">
    <location>
        <begin position="192"/>
        <end position="212"/>
    </location>
</feature>
<dbReference type="AlphaFoldDB" id="A0A915E9S8"/>
<keyword evidence="2" id="KW-1185">Reference proteome</keyword>
<name>A0A915E9S8_9BILA</name>
<evidence type="ECO:0000313" key="3">
    <source>
        <dbReference type="WBParaSite" id="jg3879"/>
    </source>
</evidence>
<dbReference type="WBParaSite" id="jg3879">
    <property type="protein sequence ID" value="jg3879"/>
    <property type="gene ID" value="jg3879"/>
</dbReference>
<keyword evidence="1" id="KW-0812">Transmembrane</keyword>
<keyword evidence="1" id="KW-0472">Membrane</keyword>
<protein>
    <submittedName>
        <fullName evidence="3">G-protein coupled receptors family 1 profile domain-containing protein</fullName>
    </submittedName>
</protein>
<keyword evidence="1" id="KW-1133">Transmembrane helix</keyword>
<organism evidence="2 3">
    <name type="scientific">Ditylenchus dipsaci</name>
    <dbReference type="NCBI Taxonomy" id="166011"/>
    <lineage>
        <taxon>Eukaryota</taxon>
        <taxon>Metazoa</taxon>
        <taxon>Ecdysozoa</taxon>
        <taxon>Nematoda</taxon>
        <taxon>Chromadorea</taxon>
        <taxon>Rhabditida</taxon>
        <taxon>Tylenchina</taxon>
        <taxon>Tylenchomorpha</taxon>
        <taxon>Sphaerularioidea</taxon>
        <taxon>Anguinidae</taxon>
        <taxon>Anguininae</taxon>
        <taxon>Ditylenchus</taxon>
    </lineage>
</organism>
<dbReference type="Proteomes" id="UP000887574">
    <property type="component" value="Unplaced"/>
</dbReference>
<feature type="transmembrane region" description="Helical" evidence="1">
    <location>
        <begin position="105"/>
        <end position="126"/>
    </location>
</feature>
<evidence type="ECO:0000256" key="1">
    <source>
        <dbReference type="SAM" id="Phobius"/>
    </source>
</evidence>
<feature type="transmembrane region" description="Helical" evidence="1">
    <location>
        <begin position="57"/>
        <end position="75"/>
    </location>
</feature>
<sequence length="249" mass="28938">MPALEQFMDDERFPLEYDCKLFFNLDSCFNMCSTLSINMPSNKSLEKSLEFRQTKQTISLLCCFLAIVINVIRLWELQPTGGHDVDIGETTLRTSIWYKIVQEGLVYGFIVFGVPIIMLLWLNYNTFRIVMSDDVDRCRPVAEHRTALMTCSVFVFFFLFNTMSVSLRLVMILCGNLFLYPEYIWMVDLSNLLMNLNALAMPVVCFAFTRGFKDLFFAVRYLPTPTAEKPMHAKEEVRALDSDKYNDYV</sequence>
<proteinExistence type="predicted"/>
<reference evidence="3" key="1">
    <citation type="submission" date="2022-11" db="UniProtKB">
        <authorList>
            <consortium name="WormBaseParasite"/>
        </authorList>
    </citation>
    <scope>IDENTIFICATION</scope>
</reference>
<accession>A0A915E9S8</accession>
<feature type="transmembrane region" description="Helical" evidence="1">
    <location>
        <begin position="147"/>
        <end position="180"/>
    </location>
</feature>